<dbReference type="EMBL" id="MTYI01000319">
    <property type="protein sequence ID" value="PNP44485.1"/>
    <property type="molecule type" value="Genomic_DNA"/>
</dbReference>
<gene>
    <name evidence="6" type="ORF">THARTR1_11023</name>
</gene>
<comment type="subcellular location">
    <subcellularLocation>
        <location evidence="1">Cell envelope</location>
    </subcellularLocation>
</comment>
<dbReference type="CDD" id="cd23508">
    <property type="entry name" value="hydrophobin_II"/>
    <property type="match status" value="1"/>
</dbReference>
<evidence type="ECO:0000313" key="6">
    <source>
        <dbReference type="EMBL" id="PNP44485.1"/>
    </source>
</evidence>
<sequence>MKFLAVAALFVAGALAVPASSYPPPPPPYYGDHGGYSPVPTGGGGYGSVPPTPTPPPPPSYDDGGSDENPTDGDGDDYEPPADGDGDSSDGGDDGDDGDGGSDGSDGERAASVLCPALISGIAQCCSANVLNLVNLDCVSRKSSLPSTLAVSFTNLAPTTANKEPKDRKDFEKICSSIGKQATCCTLGLLGLGVLCGH</sequence>
<dbReference type="Proteomes" id="UP000236290">
    <property type="component" value="Unassembled WGS sequence"/>
</dbReference>
<evidence type="ECO:0000256" key="5">
    <source>
        <dbReference type="SAM" id="SignalP"/>
    </source>
</evidence>
<dbReference type="AlphaFoldDB" id="A0A2K0TG37"/>
<dbReference type="PANTHER" id="PTHR42341:SF1">
    <property type="entry name" value="HYDROPHOBIN"/>
    <property type="match status" value="1"/>
</dbReference>
<dbReference type="PANTHER" id="PTHR42341">
    <property type="entry name" value="HYDROPHOBIN"/>
    <property type="match status" value="1"/>
</dbReference>
<proteinExistence type="inferred from homology"/>
<accession>A0A2K0TG37</accession>
<protein>
    <recommendedName>
        <fullName evidence="8">Hydrophobin</fullName>
    </recommendedName>
</protein>
<dbReference type="Gene3D" id="3.20.120.10">
    <property type="entry name" value="Hydrophobin"/>
    <property type="match status" value="1"/>
</dbReference>
<evidence type="ECO:0008006" key="8">
    <source>
        <dbReference type="Google" id="ProtNLM"/>
    </source>
</evidence>
<dbReference type="InterPro" id="IPR010636">
    <property type="entry name" value="Class_II_hydrophobin"/>
</dbReference>
<organism evidence="6 7">
    <name type="scientific">Trichoderma harzianum</name>
    <name type="common">Hypocrea lixii</name>
    <dbReference type="NCBI Taxonomy" id="5544"/>
    <lineage>
        <taxon>Eukaryota</taxon>
        <taxon>Fungi</taxon>
        <taxon>Dikarya</taxon>
        <taxon>Ascomycota</taxon>
        <taxon>Pezizomycotina</taxon>
        <taxon>Sordariomycetes</taxon>
        <taxon>Hypocreomycetidae</taxon>
        <taxon>Hypocreales</taxon>
        <taxon>Hypocreaceae</taxon>
        <taxon>Trichoderma</taxon>
    </lineage>
</organism>
<feature type="compositionally biased region" description="Acidic residues" evidence="4">
    <location>
        <begin position="64"/>
        <end position="100"/>
    </location>
</feature>
<evidence type="ECO:0000256" key="2">
    <source>
        <dbReference type="ARBA" id="ARBA00009576"/>
    </source>
</evidence>
<evidence type="ECO:0000313" key="7">
    <source>
        <dbReference type="Proteomes" id="UP000236290"/>
    </source>
</evidence>
<feature type="chain" id="PRO_5014410784" description="Hydrophobin" evidence="5">
    <location>
        <begin position="17"/>
        <end position="198"/>
    </location>
</feature>
<comment type="caution">
    <text evidence="6">The sequence shown here is derived from an EMBL/GenBank/DDBJ whole genome shotgun (WGS) entry which is preliminary data.</text>
</comment>
<name>A0A2K0TG37_TRIHA</name>
<keyword evidence="3" id="KW-1015">Disulfide bond</keyword>
<evidence type="ECO:0000256" key="1">
    <source>
        <dbReference type="ARBA" id="ARBA00004196"/>
    </source>
</evidence>
<evidence type="ECO:0000256" key="4">
    <source>
        <dbReference type="SAM" id="MobiDB-lite"/>
    </source>
</evidence>
<dbReference type="OrthoDB" id="4500971at2759"/>
<dbReference type="InterPro" id="IPR036686">
    <property type="entry name" value="Class_II_Hydrophobin_sf"/>
</dbReference>
<feature type="region of interest" description="Disordered" evidence="4">
    <location>
        <begin position="17"/>
        <end position="107"/>
    </location>
</feature>
<feature type="signal peptide" evidence="5">
    <location>
        <begin position="1"/>
        <end position="16"/>
    </location>
</feature>
<feature type="compositionally biased region" description="Pro residues" evidence="4">
    <location>
        <begin position="50"/>
        <end position="60"/>
    </location>
</feature>
<dbReference type="SUPFAM" id="SSF101751">
    <property type="entry name" value="Hydrophobin II, HfbII"/>
    <property type="match status" value="2"/>
</dbReference>
<reference evidence="6 7" key="1">
    <citation type="submission" date="2017-02" db="EMBL/GenBank/DDBJ databases">
        <title>Genomes of Trichoderma spp. with biocontrol activity.</title>
        <authorList>
            <person name="Gardiner D."/>
            <person name="Kazan K."/>
            <person name="Vos C."/>
            <person name="Harvey P."/>
        </authorList>
    </citation>
    <scope>NUCLEOTIDE SEQUENCE [LARGE SCALE GENOMIC DNA]</scope>
    <source>
        <strain evidence="6 7">Tr1</strain>
    </source>
</reference>
<dbReference type="Pfam" id="PF06766">
    <property type="entry name" value="Hydrophobin_2"/>
    <property type="match status" value="1"/>
</dbReference>
<keyword evidence="5" id="KW-0732">Signal</keyword>
<comment type="similarity">
    <text evidence="2">Belongs to the cerato-ulmin hydrophobin family.</text>
</comment>
<dbReference type="GO" id="GO:0005576">
    <property type="term" value="C:extracellular region"/>
    <property type="evidence" value="ECO:0007669"/>
    <property type="project" value="InterPro"/>
</dbReference>
<evidence type="ECO:0000256" key="3">
    <source>
        <dbReference type="ARBA" id="ARBA00023157"/>
    </source>
</evidence>